<gene>
    <name evidence="8" type="ORF">SDC9_103702</name>
</gene>
<feature type="transmembrane region" description="Helical" evidence="6">
    <location>
        <begin position="44"/>
        <end position="62"/>
    </location>
</feature>
<comment type="subcellular location">
    <subcellularLocation>
        <location evidence="1">Cell membrane</location>
        <topology evidence="1">Multi-pass membrane protein</topology>
    </subcellularLocation>
</comment>
<evidence type="ECO:0000313" key="8">
    <source>
        <dbReference type="EMBL" id="MPM56885.1"/>
    </source>
</evidence>
<evidence type="ECO:0000256" key="3">
    <source>
        <dbReference type="ARBA" id="ARBA00022692"/>
    </source>
</evidence>
<feature type="transmembrane region" description="Helical" evidence="6">
    <location>
        <begin position="189"/>
        <end position="211"/>
    </location>
</feature>
<dbReference type="EMBL" id="VSSQ01015985">
    <property type="protein sequence ID" value="MPM56885.1"/>
    <property type="molecule type" value="Genomic_DNA"/>
</dbReference>
<evidence type="ECO:0000259" key="7">
    <source>
        <dbReference type="Pfam" id="PF00482"/>
    </source>
</evidence>
<feature type="domain" description="Type II secretion system protein GspF" evidence="7">
    <location>
        <begin position="84"/>
        <end position="206"/>
    </location>
</feature>
<evidence type="ECO:0000256" key="6">
    <source>
        <dbReference type="SAM" id="Phobius"/>
    </source>
</evidence>
<organism evidence="8">
    <name type="scientific">bioreactor metagenome</name>
    <dbReference type="NCBI Taxonomy" id="1076179"/>
    <lineage>
        <taxon>unclassified sequences</taxon>
        <taxon>metagenomes</taxon>
        <taxon>ecological metagenomes</taxon>
    </lineage>
</organism>
<keyword evidence="2" id="KW-1003">Cell membrane</keyword>
<evidence type="ECO:0000256" key="2">
    <source>
        <dbReference type="ARBA" id="ARBA00022475"/>
    </source>
</evidence>
<dbReference type="PANTHER" id="PTHR35007">
    <property type="entry name" value="INTEGRAL MEMBRANE PROTEIN-RELATED"/>
    <property type="match status" value="1"/>
</dbReference>
<keyword evidence="5 6" id="KW-0472">Membrane</keyword>
<dbReference type="AlphaFoldDB" id="A0A645AUF7"/>
<dbReference type="GO" id="GO:0005886">
    <property type="term" value="C:plasma membrane"/>
    <property type="evidence" value="ECO:0007669"/>
    <property type="project" value="UniProtKB-SubCell"/>
</dbReference>
<dbReference type="Pfam" id="PF00482">
    <property type="entry name" value="T2SSF"/>
    <property type="match status" value="1"/>
</dbReference>
<name>A0A645AUF7_9ZZZZ</name>
<evidence type="ECO:0000256" key="5">
    <source>
        <dbReference type="ARBA" id="ARBA00023136"/>
    </source>
</evidence>
<keyword evidence="4 6" id="KW-1133">Transmembrane helix</keyword>
<feature type="transmembrane region" description="Helical" evidence="6">
    <location>
        <begin position="20"/>
        <end position="38"/>
    </location>
</feature>
<comment type="caution">
    <text evidence="8">The sequence shown here is derived from an EMBL/GenBank/DDBJ whole genome shotgun (WGS) entry which is preliminary data.</text>
</comment>
<sequence length="218" mass="24741">MLRQAGIRAEITEFNTIKLFFIGIVFILTMLFSLIFFQEPNFRLLAILVGLLIAVMAPTLYVRQRTTARKNSIQKQLPEVMDILMVSVEAGLGLDESIMRISEKMSGPLIDEFLLLCREIQMGKQRKKAYQDFGECADVQELKTFASAIIQAEQLGIPIKNVLKTQSLSMRTARKQRAQEKGMKAPVKMIIPMVMFILPVLFIILLAPVAIQLMEEFT</sequence>
<evidence type="ECO:0000256" key="4">
    <source>
        <dbReference type="ARBA" id="ARBA00022989"/>
    </source>
</evidence>
<evidence type="ECO:0000256" key="1">
    <source>
        <dbReference type="ARBA" id="ARBA00004651"/>
    </source>
</evidence>
<dbReference type="InterPro" id="IPR018076">
    <property type="entry name" value="T2SS_GspF_dom"/>
</dbReference>
<reference evidence="8" key="1">
    <citation type="submission" date="2019-08" db="EMBL/GenBank/DDBJ databases">
        <authorList>
            <person name="Kucharzyk K."/>
            <person name="Murdoch R.W."/>
            <person name="Higgins S."/>
            <person name="Loffler F."/>
        </authorList>
    </citation>
    <scope>NUCLEOTIDE SEQUENCE</scope>
</reference>
<accession>A0A645AUF7</accession>
<proteinExistence type="predicted"/>
<keyword evidence="3 6" id="KW-0812">Transmembrane</keyword>
<dbReference type="PANTHER" id="PTHR35007:SF2">
    <property type="entry name" value="PILUS ASSEMBLE PROTEIN"/>
    <property type="match status" value="1"/>
</dbReference>
<protein>
    <recommendedName>
        <fullName evidence="7">Type II secretion system protein GspF domain-containing protein</fullName>
    </recommendedName>
</protein>